<dbReference type="Proteomes" id="UP000076532">
    <property type="component" value="Unassembled WGS sequence"/>
</dbReference>
<keyword evidence="3" id="KW-1185">Reference proteome</keyword>
<name>A0A166GMU1_9AGAM</name>
<evidence type="ECO:0000313" key="2">
    <source>
        <dbReference type="EMBL" id="KZP17995.1"/>
    </source>
</evidence>
<evidence type="ECO:0000313" key="3">
    <source>
        <dbReference type="Proteomes" id="UP000076532"/>
    </source>
</evidence>
<dbReference type="AlphaFoldDB" id="A0A166GMU1"/>
<feature type="region of interest" description="Disordered" evidence="1">
    <location>
        <begin position="60"/>
        <end position="89"/>
    </location>
</feature>
<organism evidence="2 3">
    <name type="scientific">Athelia psychrophila</name>
    <dbReference type="NCBI Taxonomy" id="1759441"/>
    <lineage>
        <taxon>Eukaryota</taxon>
        <taxon>Fungi</taxon>
        <taxon>Dikarya</taxon>
        <taxon>Basidiomycota</taxon>
        <taxon>Agaricomycotina</taxon>
        <taxon>Agaricomycetes</taxon>
        <taxon>Agaricomycetidae</taxon>
        <taxon>Atheliales</taxon>
        <taxon>Atheliaceae</taxon>
        <taxon>Athelia</taxon>
    </lineage>
</organism>
<dbReference type="OrthoDB" id="2573559at2759"/>
<proteinExistence type="predicted"/>
<feature type="compositionally biased region" description="Polar residues" evidence="1">
    <location>
        <begin position="270"/>
        <end position="285"/>
    </location>
</feature>
<evidence type="ECO:0000256" key="1">
    <source>
        <dbReference type="SAM" id="MobiDB-lite"/>
    </source>
</evidence>
<dbReference type="STRING" id="436010.A0A166GMU1"/>
<feature type="region of interest" description="Disordered" evidence="1">
    <location>
        <begin position="265"/>
        <end position="301"/>
    </location>
</feature>
<feature type="compositionally biased region" description="Basic residues" evidence="1">
    <location>
        <begin position="754"/>
        <end position="765"/>
    </location>
</feature>
<protein>
    <submittedName>
        <fullName evidence="2">Uncharacterized protein</fullName>
    </submittedName>
</protein>
<dbReference type="EMBL" id="KV417577">
    <property type="protein sequence ID" value="KZP17995.1"/>
    <property type="molecule type" value="Genomic_DNA"/>
</dbReference>
<accession>A0A166GMU1</accession>
<sequence>MSTHQDLEPKDYVDRGVQTHACSSTQDLWLTRQPRFTLAKTSNLLAESLNDAPLGTSLIVPSNGSDSAESDSLGCNNLPPDSPSPTRPTARRILDRQLTPFNHPKPRFKKRRIVSLPIDAIDEDRASVEVPDPITLRVVSLPTRLPTSSFLDSSSSSEASFSVAQQIHSPEMCHISPRLLLRRYADTPHTPSPPSSPESVLIIENENQLPRSFLRPKDTRSDYDGQFLPFMDPFRFLTLVAPQGTIIEEHEHLPRMIWGLGPDDAPPGHSRTNSHNPVDTFSRSSAPKFKRPIQPPRFQNQDPAADYLPTPHRTPVFLPQASHLSTDSEDRQTIALGGALGNFGTQHHQERNKQHYTLHNGNTQANNTWDALHADLGTNLSARRSFVKDDEIALDWEMALIQQQRLKQSLIEERSILTTQAPRHLNRSATTFVPSNLTPPLSYPRIFVEPRGVRPYQGQKLTPASVAKHSLPTPPSSASPQWSASFSPYQSSLYSPEMARESFKFPIHTSQQMRPALSDSSTDLRKFVYDRIGTRNSDHTPPSMSLNHRAIPSQMRPEHPRITVSVAPYPGPPPTSPLPPTPDAVFHHGPAAFDMTPPLSPEIRSRSISYQQPRSIPLSRLIQRRLASVPEEEHNSFIQRNRILSSSKPFHRSVDSDIPAHHRQPKPPSTMERMMVHSTSADDELTSTTLCGPDPLELFGELNLSRGGNTQGARQEHASAKVNLPHKLEPAETSKRGAYSDGRKENVLVARAPAGKKRNRPKKNKLVSAGPQAQAELF</sequence>
<reference evidence="2 3" key="1">
    <citation type="journal article" date="2016" name="Mol. Biol. Evol.">
        <title>Comparative Genomics of Early-Diverging Mushroom-Forming Fungi Provides Insights into the Origins of Lignocellulose Decay Capabilities.</title>
        <authorList>
            <person name="Nagy L.G."/>
            <person name="Riley R."/>
            <person name="Tritt A."/>
            <person name="Adam C."/>
            <person name="Daum C."/>
            <person name="Floudas D."/>
            <person name="Sun H."/>
            <person name="Yadav J.S."/>
            <person name="Pangilinan J."/>
            <person name="Larsson K.H."/>
            <person name="Matsuura K."/>
            <person name="Barry K."/>
            <person name="Labutti K."/>
            <person name="Kuo R."/>
            <person name="Ohm R.A."/>
            <person name="Bhattacharya S.S."/>
            <person name="Shirouzu T."/>
            <person name="Yoshinaga Y."/>
            <person name="Martin F.M."/>
            <person name="Grigoriev I.V."/>
            <person name="Hibbett D.S."/>
        </authorList>
    </citation>
    <scope>NUCLEOTIDE SEQUENCE [LARGE SCALE GENOMIC DNA]</scope>
    <source>
        <strain evidence="2 3">CBS 109695</strain>
    </source>
</reference>
<feature type="compositionally biased region" description="Basic and acidic residues" evidence="1">
    <location>
        <begin position="726"/>
        <end position="735"/>
    </location>
</feature>
<feature type="region of interest" description="Disordered" evidence="1">
    <location>
        <begin position="649"/>
        <end position="670"/>
    </location>
</feature>
<feature type="region of interest" description="Disordered" evidence="1">
    <location>
        <begin position="705"/>
        <end position="778"/>
    </location>
</feature>
<gene>
    <name evidence="2" type="ORF">FIBSPDRAFT_1046539</name>
</gene>